<keyword evidence="3 6" id="KW-0808">Transferase</keyword>
<comment type="caution">
    <text evidence="7">The sequence shown here is derived from an EMBL/GenBank/DDBJ whole genome shotgun (WGS) entry which is preliminary data.</text>
</comment>
<dbReference type="AlphaFoldDB" id="A0A2A9CTT7"/>
<evidence type="ECO:0000256" key="4">
    <source>
        <dbReference type="ARBA" id="ARBA00022723"/>
    </source>
</evidence>
<dbReference type="CDD" id="cd00685">
    <property type="entry name" value="Trans_IPPS_HT"/>
    <property type="match status" value="1"/>
</dbReference>
<name>A0A2A9CTT7_9ACTN</name>
<evidence type="ECO:0000256" key="2">
    <source>
        <dbReference type="ARBA" id="ARBA00006706"/>
    </source>
</evidence>
<evidence type="ECO:0000313" key="8">
    <source>
        <dbReference type="Proteomes" id="UP000226079"/>
    </source>
</evidence>
<dbReference type="InterPro" id="IPR008949">
    <property type="entry name" value="Isoprenoid_synthase_dom_sf"/>
</dbReference>
<dbReference type="Proteomes" id="UP000226079">
    <property type="component" value="Unassembled WGS sequence"/>
</dbReference>
<keyword evidence="8" id="KW-1185">Reference proteome</keyword>
<comment type="cofactor">
    <cofactor evidence="1">
        <name>Mg(2+)</name>
        <dbReference type="ChEBI" id="CHEBI:18420"/>
    </cofactor>
</comment>
<dbReference type="GO" id="GO:0004659">
    <property type="term" value="F:prenyltransferase activity"/>
    <property type="evidence" value="ECO:0007669"/>
    <property type="project" value="InterPro"/>
</dbReference>
<evidence type="ECO:0000313" key="7">
    <source>
        <dbReference type="EMBL" id="PFG17551.1"/>
    </source>
</evidence>
<dbReference type="OrthoDB" id="4497239at2"/>
<dbReference type="RefSeq" id="WP_098460970.1">
    <property type="nucleotide sequence ID" value="NZ_PDJC01000001.1"/>
</dbReference>
<dbReference type="SFLD" id="SFLDS00005">
    <property type="entry name" value="Isoprenoid_Synthase_Type_I"/>
    <property type="match status" value="1"/>
</dbReference>
<dbReference type="InterPro" id="IPR000092">
    <property type="entry name" value="Polyprenyl_synt"/>
</dbReference>
<dbReference type="PANTHER" id="PTHR12001:SF85">
    <property type="entry name" value="SHORT CHAIN ISOPRENYL DIPHOSPHATE SYNTHASE"/>
    <property type="match status" value="1"/>
</dbReference>
<dbReference type="Pfam" id="PF00348">
    <property type="entry name" value="polyprenyl_synt"/>
    <property type="match status" value="1"/>
</dbReference>
<evidence type="ECO:0000256" key="5">
    <source>
        <dbReference type="ARBA" id="ARBA00022842"/>
    </source>
</evidence>
<reference evidence="7 8" key="1">
    <citation type="submission" date="2017-10" db="EMBL/GenBank/DDBJ databases">
        <title>Sequencing the genomes of 1000 actinobacteria strains.</title>
        <authorList>
            <person name="Klenk H.-P."/>
        </authorList>
    </citation>
    <scope>NUCLEOTIDE SEQUENCE [LARGE SCALE GENOMIC DNA]</scope>
    <source>
        <strain evidence="7 8">DSM 15597</strain>
    </source>
</reference>
<evidence type="ECO:0000256" key="6">
    <source>
        <dbReference type="RuleBase" id="RU004466"/>
    </source>
</evidence>
<sequence>MVTLDASEPLSADLIDAVGTSLTDFLDAAVGRLAGVGAELDELRELAHAFTAGGKRLRPAFCCWGYLAAAGGTEVPEAVLQVAASLDLLHVSALVHDDVLDGSQTRRGLPAAHVQLAARHAAGGWRGDSDGFGRSGAILLGDLLLAWSVELADTSGAERLAQAQPLLAAVRAEVAAGQYLDVTAQSRTLADVLAAPASVDEQIRRVVEFKTARYTVIRPLQIGAALGGGSAELLELLGRFGSPLGRAFQFRDDVLGVFGDAEVTGKPAGDDLREGKLTVLVANAMARAPRDQAERLAGLLGRPLSPEEVDQARAIIVDSGALAAAEAEIADAARVASAVLDERIAAPARTALARLVVLATQREA</sequence>
<organism evidence="7 8">
    <name type="scientific">Propionicimonas paludicola</name>
    <dbReference type="NCBI Taxonomy" id="185243"/>
    <lineage>
        <taxon>Bacteria</taxon>
        <taxon>Bacillati</taxon>
        <taxon>Actinomycetota</taxon>
        <taxon>Actinomycetes</taxon>
        <taxon>Propionibacteriales</taxon>
        <taxon>Nocardioidaceae</taxon>
        <taxon>Propionicimonas</taxon>
    </lineage>
</organism>
<accession>A0A2A9CTT7</accession>
<dbReference type="SUPFAM" id="SSF48576">
    <property type="entry name" value="Terpenoid synthases"/>
    <property type="match status" value="1"/>
</dbReference>
<dbReference type="PROSITE" id="PS00723">
    <property type="entry name" value="POLYPRENYL_SYNTHASE_1"/>
    <property type="match status" value="1"/>
</dbReference>
<dbReference type="EMBL" id="PDJC01000001">
    <property type="protein sequence ID" value="PFG17551.1"/>
    <property type="molecule type" value="Genomic_DNA"/>
</dbReference>
<protein>
    <submittedName>
        <fullName evidence="7">Geranylgeranyl diphosphate synthase type I</fullName>
    </submittedName>
</protein>
<evidence type="ECO:0000256" key="1">
    <source>
        <dbReference type="ARBA" id="ARBA00001946"/>
    </source>
</evidence>
<dbReference type="PANTHER" id="PTHR12001">
    <property type="entry name" value="GERANYLGERANYL PYROPHOSPHATE SYNTHASE"/>
    <property type="match status" value="1"/>
</dbReference>
<keyword evidence="5" id="KW-0460">Magnesium</keyword>
<gene>
    <name evidence="7" type="ORF">ATK74_2124</name>
</gene>
<proteinExistence type="inferred from homology"/>
<evidence type="ECO:0000256" key="3">
    <source>
        <dbReference type="ARBA" id="ARBA00022679"/>
    </source>
</evidence>
<keyword evidence="4" id="KW-0479">Metal-binding</keyword>
<dbReference type="InterPro" id="IPR033749">
    <property type="entry name" value="Polyprenyl_synt_CS"/>
</dbReference>
<dbReference type="GO" id="GO:0008299">
    <property type="term" value="P:isoprenoid biosynthetic process"/>
    <property type="evidence" value="ECO:0007669"/>
    <property type="project" value="InterPro"/>
</dbReference>
<dbReference type="Gene3D" id="1.10.600.10">
    <property type="entry name" value="Farnesyl Diphosphate Synthase"/>
    <property type="match status" value="1"/>
</dbReference>
<comment type="similarity">
    <text evidence="2 6">Belongs to the FPP/GGPP synthase family.</text>
</comment>
<dbReference type="GO" id="GO:0046872">
    <property type="term" value="F:metal ion binding"/>
    <property type="evidence" value="ECO:0007669"/>
    <property type="project" value="UniProtKB-KW"/>
</dbReference>